<name>A0A4Z1NV00_9PEZI</name>
<organism evidence="1 2">
    <name type="scientific">Venturia nashicola</name>
    <dbReference type="NCBI Taxonomy" id="86259"/>
    <lineage>
        <taxon>Eukaryota</taxon>
        <taxon>Fungi</taxon>
        <taxon>Dikarya</taxon>
        <taxon>Ascomycota</taxon>
        <taxon>Pezizomycotina</taxon>
        <taxon>Dothideomycetes</taxon>
        <taxon>Pleosporomycetidae</taxon>
        <taxon>Venturiales</taxon>
        <taxon>Venturiaceae</taxon>
        <taxon>Venturia</taxon>
    </lineage>
</organism>
<keyword evidence="2" id="KW-1185">Reference proteome</keyword>
<evidence type="ECO:0000313" key="2">
    <source>
        <dbReference type="Proteomes" id="UP000298493"/>
    </source>
</evidence>
<proteinExistence type="predicted"/>
<sequence length="222" mass="25095">MKQPWIKAIDFLSFDHLVMDGVAPKYRACAKTLLHPNKRSPERLFGQRHSLPRQHPDLILSIRRSSLVADPSNHREPTEIIPMAPPELAPLEECDVDFIEVEKCNKEIEEAGAGVWLPTNSPDFCYLPSVDKYTLWKEARGLVEVNHVGILKINSQGGYYTSRNKTQLLIPVKFSSDAHLFVVKSGSDSSTGPIQEIEAGKAFIIKPEMRVWLSECIIYWVA</sequence>
<dbReference type="EMBL" id="SNSC02000021">
    <property type="protein sequence ID" value="TID15112.1"/>
    <property type="molecule type" value="Genomic_DNA"/>
</dbReference>
<comment type="caution">
    <text evidence="1">The sequence shown here is derived from an EMBL/GenBank/DDBJ whole genome shotgun (WGS) entry which is preliminary data.</text>
</comment>
<accession>A0A4Z1NV00</accession>
<reference evidence="1 2" key="1">
    <citation type="submission" date="2019-04" db="EMBL/GenBank/DDBJ databases">
        <title>High contiguity whole genome sequence and gene annotation resource for two Venturia nashicola isolates.</title>
        <authorList>
            <person name="Prokchorchik M."/>
            <person name="Won K."/>
            <person name="Lee Y."/>
            <person name="Choi E.D."/>
            <person name="Segonzac C."/>
            <person name="Sohn K.H."/>
        </authorList>
    </citation>
    <scope>NUCLEOTIDE SEQUENCE [LARGE SCALE GENOMIC DNA]</scope>
    <source>
        <strain evidence="1 2">PRI2</strain>
    </source>
</reference>
<dbReference type="Proteomes" id="UP000298493">
    <property type="component" value="Unassembled WGS sequence"/>
</dbReference>
<gene>
    <name evidence="1" type="ORF">E6O75_ATG08365</name>
</gene>
<evidence type="ECO:0000313" key="1">
    <source>
        <dbReference type="EMBL" id="TID15112.1"/>
    </source>
</evidence>
<dbReference type="AlphaFoldDB" id="A0A4Z1NV00"/>
<protein>
    <submittedName>
        <fullName evidence="1">Uncharacterized protein</fullName>
    </submittedName>
</protein>